<dbReference type="EMBL" id="VSSQ01011878">
    <property type="protein sequence ID" value="MPM47921.1"/>
    <property type="molecule type" value="Genomic_DNA"/>
</dbReference>
<protein>
    <recommendedName>
        <fullName evidence="2">Outer membrane protein beta-barrel domain-containing protein</fullName>
    </recommendedName>
</protein>
<evidence type="ECO:0000313" key="1">
    <source>
        <dbReference type="EMBL" id="MPM47921.1"/>
    </source>
</evidence>
<reference evidence="1" key="1">
    <citation type="submission" date="2019-08" db="EMBL/GenBank/DDBJ databases">
        <authorList>
            <person name="Kucharzyk K."/>
            <person name="Murdoch R.W."/>
            <person name="Higgins S."/>
            <person name="Loffler F."/>
        </authorList>
    </citation>
    <scope>NUCLEOTIDE SEQUENCE</scope>
</reference>
<proteinExistence type="predicted"/>
<name>A0A645A6M3_9ZZZZ</name>
<organism evidence="1">
    <name type="scientific">bioreactor metagenome</name>
    <dbReference type="NCBI Taxonomy" id="1076179"/>
    <lineage>
        <taxon>unclassified sequences</taxon>
        <taxon>metagenomes</taxon>
        <taxon>ecological metagenomes</taxon>
    </lineage>
</organism>
<dbReference type="AlphaFoldDB" id="A0A645A6M3"/>
<comment type="caution">
    <text evidence="1">The sequence shown here is derived from an EMBL/GenBank/DDBJ whole genome shotgun (WGS) entry which is preliminary data.</text>
</comment>
<sequence length="132" mass="14536">MLEVNDVTDVYPAPAGVNYEYSRLRTFHITVPLMLEWQPTFGRNHKFFVTGGVVGGVNTFASYKVKYKDPNGNSVKLVESKGLNIAPLSLDFIGQLGYGDWSIYAKYAAFSMFQSGKGPDVRGVSLGAILNF</sequence>
<accession>A0A645A6M3</accession>
<gene>
    <name evidence="1" type="ORF">SDC9_94642</name>
</gene>
<evidence type="ECO:0008006" key="2">
    <source>
        <dbReference type="Google" id="ProtNLM"/>
    </source>
</evidence>